<dbReference type="SMART" id="SM00760">
    <property type="entry name" value="Bac_DnaA_C"/>
    <property type="match status" value="1"/>
</dbReference>
<dbReference type="EMBL" id="JACHXN010000003">
    <property type="protein sequence ID" value="MBB3144903.1"/>
    <property type="molecule type" value="Genomic_DNA"/>
</dbReference>
<keyword evidence="3" id="KW-1185">Reference proteome</keyword>
<accession>A0A839U4N7</accession>
<evidence type="ECO:0000313" key="3">
    <source>
        <dbReference type="Proteomes" id="UP000554520"/>
    </source>
</evidence>
<dbReference type="RefSeq" id="WP_183661292.1">
    <property type="nucleotide sequence ID" value="NZ_JACHXN010000003.1"/>
</dbReference>
<dbReference type="InterPro" id="IPR013159">
    <property type="entry name" value="DnaA_C"/>
</dbReference>
<dbReference type="Gene3D" id="1.10.1750.10">
    <property type="match status" value="1"/>
</dbReference>
<dbReference type="InterPro" id="IPR010921">
    <property type="entry name" value="Trp_repressor/repl_initiator"/>
</dbReference>
<proteinExistence type="predicted"/>
<organism evidence="2 3">
    <name type="scientific">Phyllobacterium trifolii</name>
    <dbReference type="NCBI Taxonomy" id="300193"/>
    <lineage>
        <taxon>Bacteria</taxon>
        <taxon>Pseudomonadati</taxon>
        <taxon>Pseudomonadota</taxon>
        <taxon>Alphaproteobacteria</taxon>
        <taxon>Hyphomicrobiales</taxon>
        <taxon>Phyllobacteriaceae</taxon>
        <taxon>Phyllobacterium</taxon>
    </lineage>
</organism>
<comment type="caution">
    <text evidence="2">The sequence shown here is derived from an EMBL/GenBank/DDBJ whole genome shotgun (WGS) entry which is preliminary data.</text>
</comment>
<reference evidence="2 3" key="1">
    <citation type="submission" date="2020-08" db="EMBL/GenBank/DDBJ databases">
        <title>Genomic Encyclopedia of Type Strains, Phase III (KMG-III): the genomes of soil and plant-associated and newly described type strains.</title>
        <authorList>
            <person name="Whitman W."/>
        </authorList>
    </citation>
    <scope>NUCLEOTIDE SEQUENCE [LARGE SCALE GENOMIC DNA]</scope>
    <source>
        <strain evidence="2 3">CECT 7015</strain>
    </source>
</reference>
<dbReference type="Pfam" id="PF08299">
    <property type="entry name" value="Bac_DnaA_C"/>
    <property type="match status" value="1"/>
</dbReference>
<dbReference type="AlphaFoldDB" id="A0A839U4N7"/>
<evidence type="ECO:0000313" key="2">
    <source>
        <dbReference type="EMBL" id="MBB3144903.1"/>
    </source>
</evidence>
<dbReference type="Proteomes" id="UP000554520">
    <property type="component" value="Unassembled WGS sequence"/>
</dbReference>
<dbReference type="GO" id="GO:0006275">
    <property type="term" value="P:regulation of DNA replication"/>
    <property type="evidence" value="ECO:0007669"/>
    <property type="project" value="InterPro"/>
</dbReference>
<dbReference type="GO" id="GO:0043565">
    <property type="term" value="F:sequence-specific DNA binding"/>
    <property type="evidence" value="ECO:0007669"/>
    <property type="project" value="InterPro"/>
</dbReference>
<protein>
    <submittedName>
        <fullName evidence="2">Chromosomal replication initiation ATPase DnaA</fullName>
    </submittedName>
</protein>
<dbReference type="GO" id="GO:0005524">
    <property type="term" value="F:ATP binding"/>
    <property type="evidence" value="ECO:0007669"/>
    <property type="project" value="InterPro"/>
</dbReference>
<gene>
    <name evidence="2" type="ORF">FHS21_001304</name>
</gene>
<name>A0A839U4N7_9HYPH</name>
<feature type="domain" description="Chromosomal replication initiator DnaA C-terminal" evidence="1">
    <location>
        <begin position="84"/>
        <end position="151"/>
    </location>
</feature>
<dbReference type="CDD" id="cd06571">
    <property type="entry name" value="Bac_DnaA_C"/>
    <property type="match status" value="1"/>
</dbReference>
<dbReference type="SUPFAM" id="SSF48295">
    <property type="entry name" value="TrpR-like"/>
    <property type="match status" value="1"/>
</dbReference>
<evidence type="ECO:0000259" key="1">
    <source>
        <dbReference type="SMART" id="SM00760"/>
    </source>
</evidence>
<sequence>MLKLGSVLEATPAYRAAVARQQAKEDARLHPEKITVFSTYQSIKKMVDQKLAVDHLKKSDCERERLHLWLLNAEYNSEKPIGAAIVEFNARKHNLTVDDIKGDSRFRNIIAARYDAIVDLHHKRPELSLPEMGRIMGGRDHTTILHALRKRGIAYKPRHQTFDPDQARTLYASGMTNEEVALAMDYAVETVRRATSPLAQGRSA</sequence>
<dbReference type="GO" id="GO:0006270">
    <property type="term" value="P:DNA replication initiation"/>
    <property type="evidence" value="ECO:0007669"/>
    <property type="project" value="InterPro"/>
</dbReference>